<dbReference type="Pfam" id="PF01189">
    <property type="entry name" value="Methyltr_RsmB-F"/>
    <property type="match status" value="1"/>
</dbReference>
<accession>M1V6D6</accession>
<gene>
    <name evidence="7" type="ORF">CYME_CMQ219C</name>
</gene>
<dbReference type="GO" id="GO:0070475">
    <property type="term" value="P:rRNA base methylation"/>
    <property type="evidence" value="ECO:0007669"/>
    <property type="project" value="TreeGrafter"/>
</dbReference>
<dbReference type="eggNOG" id="KOG2360">
    <property type="taxonomic scope" value="Eukaryota"/>
</dbReference>
<reference evidence="7 8" key="1">
    <citation type="journal article" date="2004" name="Nature">
        <title>Genome sequence of the ultrasmall unicellular red alga Cyanidioschyzon merolae 10D.</title>
        <authorList>
            <person name="Matsuzaki M."/>
            <person name="Misumi O."/>
            <person name="Shin-i T."/>
            <person name="Maruyama S."/>
            <person name="Takahara M."/>
            <person name="Miyagishima S."/>
            <person name="Mori T."/>
            <person name="Nishida K."/>
            <person name="Yagisawa F."/>
            <person name="Nishida K."/>
            <person name="Yoshida Y."/>
            <person name="Nishimura Y."/>
            <person name="Nakao S."/>
            <person name="Kobayashi T."/>
            <person name="Momoyama Y."/>
            <person name="Higashiyama T."/>
            <person name="Minoda A."/>
            <person name="Sano M."/>
            <person name="Nomoto H."/>
            <person name="Oishi K."/>
            <person name="Hayashi H."/>
            <person name="Ohta F."/>
            <person name="Nishizaka S."/>
            <person name="Haga S."/>
            <person name="Miura S."/>
            <person name="Morishita T."/>
            <person name="Kabeya Y."/>
            <person name="Terasawa K."/>
            <person name="Suzuki Y."/>
            <person name="Ishii Y."/>
            <person name="Asakawa S."/>
            <person name="Takano H."/>
            <person name="Ohta N."/>
            <person name="Kuroiwa H."/>
            <person name="Tanaka K."/>
            <person name="Shimizu N."/>
            <person name="Sugano S."/>
            <person name="Sato N."/>
            <person name="Nozaki H."/>
            <person name="Ogasawara N."/>
            <person name="Kohara Y."/>
            <person name="Kuroiwa T."/>
        </authorList>
    </citation>
    <scope>NUCLEOTIDE SEQUENCE [LARGE SCALE GENOMIC DNA]</scope>
    <source>
        <strain evidence="7 8">10D</strain>
    </source>
</reference>
<protein>
    <submittedName>
        <fullName evidence="7">Probable tRNA/rRNA cytosine-C5-methylase NOL1</fullName>
    </submittedName>
</protein>
<dbReference type="STRING" id="280699.M1V6D6"/>
<name>M1V6D6_CYAM1</name>
<feature type="active site" description="Nucleophile" evidence="5">
    <location>
        <position position="351"/>
    </location>
</feature>
<dbReference type="HOGENOM" id="CLU_005316_7_4_1"/>
<evidence type="ECO:0000256" key="2">
    <source>
        <dbReference type="ARBA" id="ARBA00022679"/>
    </source>
</evidence>
<reference evidence="7 8" key="2">
    <citation type="journal article" date="2007" name="BMC Biol.">
        <title>A 100%-complete sequence reveals unusually simple genomic features in the hot-spring red alga Cyanidioschyzon merolae.</title>
        <authorList>
            <person name="Nozaki H."/>
            <person name="Takano H."/>
            <person name="Misumi O."/>
            <person name="Terasawa K."/>
            <person name="Matsuzaki M."/>
            <person name="Maruyama S."/>
            <person name="Nishida K."/>
            <person name="Yagisawa F."/>
            <person name="Yoshida Y."/>
            <person name="Fujiwara T."/>
            <person name="Takio S."/>
            <person name="Tamura K."/>
            <person name="Chung S.J."/>
            <person name="Nakamura S."/>
            <person name="Kuroiwa H."/>
            <person name="Tanaka K."/>
            <person name="Sato N."/>
            <person name="Kuroiwa T."/>
        </authorList>
    </citation>
    <scope>NUCLEOTIDE SEQUENCE [LARGE SCALE GENOMIC DNA]</scope>
    <source>
        <strain evidence="7 8">10D</strain>
    </source>
</reference>
<keyword evidence="2 5" id="KW-0808">Transferase</keyword>
<evidence type="ECO:0000256" key="3">
    <source>
        <dbReference type="ARBA" id="ARBA00022691"/>
    </source>
</evidence>
<dbReference type="PRINTS" id="PR02008">
    <property type="entry name" value="RCMTFAMILY"/>
</dbReference>
<dbReference type="Proteomes" id="UP000007014">
    <property type="component" value="Chromosome 17"/>
</dbReference>
<evidence type="ECO:0000313" key="8">
    <source>
        <dbReference type="Proteomes" id="UP000007014"/>
    </source>
</evidence>
<comment type="similarity">
    <text evidence="5">Belongs to the class I-like SAM-binding methyltransferase superfamily. RsmB/NOP family.</text>
</comment>
<feature type="binding site" evidence="5">
    <location>
        <position position="248"/>
    </location>
    <ligand>
        <name>S-adenosyl-L-methionine</name>
        <dbReference type="ChEBI" id="CHEBI:59789"/>
    </ligand>
</feature>
<dbReference type="SUPFAM" id="SSF53335">
    <property type="entry name" value="S-adenosyl-L-methionine-dependent methyltransferases"/>
    <property type="match status" value="1"/>
</dbReference>
<dbReference type="Gene3D" id="3.40.50.150">
    <property type="entry name" value="Vaccinia Virus protein VP39"/>
    <property type="match status" value="1"/>
</dbReference>
<sequence length="448" mass="50476">MHPVYRSVAQVLTLTETSSASLRTFLYRERTRLGTEWPRVYALATETHRWSHELERILQSAIQQQPKDERRWWHDWLRRPTNHWLARVVVYERCFGRGNLLRAGGFIARKLKKLLSASTTSCGGSRTNTDEPPSFQQTEDYRFFWFRPQVLGGLDPAAVERAFPGCVERDLAYPDLFWCFHGDLGAFLSHEWVQRGLLIVQDRGSCLAALALQPQRGWHLIDACAAPGNKSMFLANLLQQSGMVYAFERDAERYRAMVSRVRSAGFTQSIRMHLKDFRTVVSDDAHDGALAQASAILVDPSCSGSGLVRYRPVGERYNWSRIGRLAAVQIQLLRHALVAFPRVRRVVYSTCSVLIEENEKVVEALLADPFIASRWRLDTVFPAWPHRGLAGCSAAVRIPAQAAQTRTPLGVSGPRIGASTAEIATAPVTGFSSRSAYFIAAFERRDAQ</sequence>
<keyword evidence="1 5" id="KW-0489">Methyltransferase</keyword>
<evidence type="ECO:0000256" key="5">
    <source>
        <dbReference type="PROSITE-ProRule" id="PRU01023"/>
    </source>
</evidence>
<dbReference type="KEGG" id="cme:CYME_CMQ219C"/>
<dbReference type="AlphaFoldDB" id="M1V6D6"/>
<evidence type="ECO:0000256" key="4">
    <source>
        <dbReference type="ARBA" id="ARBA00022884"/>
    </source>
</evidence>
<dbReference type="GO" id="GO:0008173">
    <property type="term" value="F:RNA methyltransferase activity"/>
    <property type="evidence" value="ECO:0007669"/>
    <property type="project" value="InterPro"/>
</dbReference>
<dbReference type="PROSITE" id="PS51686">
    <property type="entry name" value="SAM_MT_RSMB_NOP"/>
    <property type="match status" value="1"/>
</dbReference>
<dbReference type="RefSeq" id="XP_005538146.1">
    <property type="nucleotide sequence ID" value="XM_005538089.1"/>
</dbReference>
<dbReference type="SMR" id="M1V6D6"/>
<evidence type="ECO:0000259" key="6">
    <source>
        <dbReference type="PROSITE" id="PS51686"/>
    </source>
</evidence>
<dbReference type="Gramene" id="CMQ219CT">
    <property type="protein sequence ID" value="CMQ219CT"/>
    <property type="gene ID" value="CMQ219C"/>
</dbReference>
<evidence type="ECO:0000256" key="1">
    <source>
        <dbReference type="ARBA" id="ARBA00022603"/>
    </source>
</evidence>
<dbReference type="GO" id="GO:0005730">
    <property type="term" value="C:nucleolus"/>
    <property type="evidence" value="ECO:0007669"/>
    <property type="project" value="TreeGrafter"/>
</dbReference>
<dbReference type="EMBL" id="AP006499">
    <property type="protein sequence ID" value="BAM82110.1"/>
    <property type="molecule type" value="Genomic_DNA"/>
</dbReference>
<feature type="binding site" evidence="5">
    <location>
        <position position="299"/>
    </location>
    <ligand>
        <name>S-adenosyl-L-methionine</name>
        <dbReference type="ChEBI" id="CHEBI:59789"/>
    </ligand>
</feature>
<feature type="binding site" evidence="5">
    <location>
        <begin position="224"/>
        <end position="230"/>
    </location>
    <ligand>
        <name>S-adenosyl-L-methionine</name>
        <dbReference type="ChEBI" id="CHEBI:59789"/>
    </ligand>
</feature>
<dbReference type="OrthoDB" id="5907at2759"/>
<feature type="domain" description="SAM-dependent MTase RsmB/NOP-type" evidence="6">
    <location>
        <begin position="124"/>
        <end position="445"/>
    </location>
</feature>
<evidence type="ECO:0000313" key="7">
    <source>
        <dbReference type="EMBL" id="BAM82110.1"/>
    </source>
</evidence>
<keyword evidence="3 5" id="KW-0949">S-adenosyl-L-methionine</keyword>
<dbReference type="InterPro" id="IPR001678">
    <property type="entry name" value="MeTrfase_RsmB-F_NOP2_dom"/>
</dbReference>
<keyword evidence="4 5" id="KW-0694">RNA-binding</keyword>
<proteinExistence type="inferred from homology"/>
<dbReference type="GO" id="GO:0003723">
    <property type="term" value="F:RNA binding"/>
    <property type="evidence" value="ECO:0007669"/>
    <property type="project" value="UniProtKB-UniRule"/>
</dbReference>
<dbReference type="InterPro" id="IPR023267">
    <property type="entry name" value="RCMT"/>
</dbReference>
<dbReference type="GeneID" id="16996641"/>
<dbReference type="PANTHER" id="PTHR22807">
    <property type="entry name" value="NOP2 YEAST -RELATED NOL1/NOP2/FMU SUN DOMAIN-CONTAINING"/>
    <property type="match status" value="1"/>
</dbReference>
<feature type="binding site" evidence="5">
    <location>
        <position position="276"/>
    </location>
    <ligand>
        <name>S-adenosyl-L-methionine</name>
        <dbReference type="ChEBI" id="CHEBI:59789"/>
    </ligand>
</feature>
<dbReference type="InterPro" id="IPR049560">
    <property type="entry name" value="MeTrfase_RsmB-F_NOP2_cat"/>
</dbReference>
<organism evidence="7 8">
    <name type="scientific">Cyanidioschyzon merolae (strain NIES-3377 / 10D)</name>
    <name type="common">Unicellular red alga</name>
    <dbReference type="NCBI Taxonomy" id="280699"/>
    <lineage>
        <taxon>Eukaryota</taxon>
        <taxon>Rhodophyta</taxon>
        <taxon>Bangiophyceae</taxon>
        <taxon>Cyanidiales</taxon>
        <taxon>Cyanidiaceae</taxon>
        <taxon>Cyanidioschyzon</taxon>
    </lineage>
</organism>
<keyword evidence="8" id="KW-1185">Reference proteome</keyword>
<dbReference type="InterPro" id="IPR029063">
    <property type="entry name" value="SAM-dependent_MTases_sf"/>
</dbReference>
<dbReference type="PANTHER" id="PTHR22807:SF4">
    <property type="entry name" value="28S RRNA (CYTOSINE-C(5))-METHYLTRANSFERASE"/>
    <property type="match status" value="1"/>
</dbReference>